<dbReference type="EMBL" id="JAUJYO010000001">
    <property type="protein sequence ID" value="KAK1326952.1"/>
    <property type="molecule type" value="Genomic_DNA"/>
</dbReference>
<name>A0AAV9FMH0_ACOCL</name>
<evidence type="ECO:0000256" key="1">
    <source>
        <dbReference type="SAM" id="MobiDB-lite"/>
    </source>
</evidence>
<organism evidence="2 3">
    <name type="scientific">Acorus calamus</name>
    <name type="common">Sweet flag</name>
    <dbReference type="NCBI Taxonomy" id="4465"/>
    <lineage>
        <taxon>Eukaryota</taxon>
        <taxon>Viridiplantae</taxon>
        <taxon>Streptophyta</taxon>
        <taxon>Embryophyta</taxon>
        <taxon>Tracheophyta</taxon>
        <taxon>Spermatophyta</taxon>
        <taxon>Magnoliopsida</taxon>
        <taxon>Liliopsida</taxon>
        <taxon>Acoraceae</taxon>
        <taxon>Acorus</taxon>
    </lineage>
</organism>
<sequence>MSYLSTVWMAASVVVIRGKTEQPGLIGSSGNLFSRRNYRRPLSGGFSGFFDDGGEGPADERRSSQTDESLRKVMYLSCWSQI</sequence>
<protein>
    <recommendedName>
        <fullName evidence="4">Secreted protein</fullName>
    </recommendedName>
</protein>
<reference evidence="2" key="1">
    <citation type="journal article" date="2023" name="Nat. Commun.">
        <title>Diploid and tetraploid genomes of Acorus and the evolution of monocots.</title>
        <authorList>
            <person name="Ma L."/>
            <person name="Liu K.W."/>
            <person name="Li Z."/>
            <person name="Hsiao Y.Y."/>
            <person name="Qi Y."/>
            <person name="Fu T."/>
            <person name="Tang G.D."/>
            <person name="Zhang D."/>
            <person name="Sun W.H."/>
            <person name="Liu D.K."/>
            <person name="Li Y."/>
            <person name="Chen G.Z."/>
            <person name="Liu X.D."/>
            <person name="Liao X.Y."/>
            <person name="Jiang Y.T."/>
            <person name="Yu X."/>
            <person name="Hao Y."/>
            <person name="Huang J."/>
            <person name="Zhao X.W."/>
            <person name="Ke S."/>
            <person name="Chen Y.Y."/>
            <person name="Wu W.L."/>
            <person name="Hsu J.L."/>
            <person name="Lin Y.F."/>
            <person name="Huang M.D."/>
            <person name="Li C.Y."/>
            <person name="Huang L."/>
            <person name="Wang Z.W."/>
            <person name="Zhao X."/>
            <person name="Zhong W.Y."/>
            <person name="Peng D.H."/>
            <person name="Ahmad S."/>
            <person name="Lan S."/>
            <person name="Zhang J.S."/>
            <person name="Tsai W.C."/>
            <person name="Van de Peer Y."/>
            <person name="Liu Z.J."/>
        </authorList>
    </citation>
    <scope>NUCLEOTIDE SEQUENCE</scope>
    <source>
        <strain evidence="2">CP</strain>
    </source>
</reference>
<dbReference type="Proteomes" id="UP001180020">
    <property type="component" value="Unassembled WGS sequence"/>
</dbReference>
<accession>A0AAV9FMH0</accession>
<keyword evidence="3" id="KW-1185">Reference proteome</keyword>
<evidence type="ECO:0000313" key="2">
    <source>
        <dbReference type="EMBL" id="KAK1326952.1"/>
    </source>
</evidence>
<dbReference type="Pfam" id="PF12609">
    <property type="entry name" value="DUF3774"/>
    <property type="match status" value="1"/>
</dbReference>
<reference evidence="2" key="2">
    <citation type="submission" date="2023-06" db="EMBL/GenBank/DDBJ databases">
        <authorList>
            <person name="Ma L."/>
            <person name="Liu K.-W."/>
            <person name="Li Z."/>
            <person name="Hsiao Y.-Y."/>
            <person name="Qi Y."/>
            <person name="Fu T."/>
            <person name="Tang G."/>
            <person name="Zhang D."/>
            <person name="Sun W.-H."/>
            <person name="Liu D.-K."/>
            <person name="Li Y."/>
            <person name="Chen G.-Z."/>
            <person name="Liu X.-D."/>
            <person name="Liao X.-Y."/>
            <person name="Jiang Y.-T."/>
            <person name="Yu X."/>
            <person name="Hao Y."/>
            <person name="Huang J."/>
            <person name="Zhao X.-W."/>
            <person name="Ke S."/>
            <person name="Chen Y.-Y."/>
            <person name="Wu W.-L."/>
            <person name="Hsu J.-L."/>
            <person name="Lin Y.-F."/>
            <person name="Huang M.-D."/>
            <person name="Li C.-Y."/>
            <person name="Huang L."/>
            <person name="Wang Z.-W."/>
            <person name="Zhao X."/>
            <person name="Zhong W.-Y."/>
            <person name="Peng D.-H."/>
            <person name="Ahmad S."/>
            <person name="Lan S."/>
            <person name="Zhang J.-S."/>
            <person name="Tsai W.-C."/>
            <person name="Van De Peer Y."/>
            <person name="Liu Z.-J."/>
        </authorList>
    </citation>
    <scope>NUCLEOTIDE SEQUENCE</scope>
    <source>
        <strain evidence="2">CP</strain>
        <tissue evidence="2">Leaves</tissue>
    </source>
</reference>
<evidence type="ECO:0000313" key="3">
    <source>
        <dbReference type="Proteomes" id="UP001180020"/>
    </source>
</evidence>
<evidence type="ECO:0008006" key="4">
    <source>
        <dbReference type="Google" id="ProtNLM"/>
    </source>
</evidence>
<comment type="caution">
    <text evidence="2">The sequence shown here is derived from an EMBL/GenBank/DDBJ whole genome shotgun (WGS) entry which is preliminary data.</text>
</comment>
<gene>
    <name evidence="2" type="ORF">QJS10_CPA01g01120</name>
</gene>
<dbReference type="AlphaFoldDB" id="A0AAV9FMH0"/>
<proteinExistence type="predicted"/>
<dbReference type="InterPro" id="IPR022251">
    <property type="entry name" value="DUF3774_wound-induced"/>
</dbReference>
<feature type="region of interest" description="Disordered" evidence="1">
    <location>
        <begin position="47"/>
        <end position="66"/>
    </location>
</feature>